<evidence type="ECO:0000256" key="1">
    <source>
        <dbReference type="SAM" id="SignalP"/>
    </source>
</evidence>
<keyword evidence="1" id="KW-0732">Signal</keyword>
<feature type="signal peptide" evidence="1">
    <location>
        <begin position="1"/>
        <end position="28"/>
    </location>
</feature>
<accession>A0AAN6T449</accession>
<sequence length="140" mass="16011">MLSPSFWRTGNAVCRMCWCFALNGPVLGVCRTSQQHLPQPFKSIMVIYRMIHQRENYCSAGQFPVTYRLSRSPHCSYELLREGERELTHCYTRLAAPHCRCLDCAASCSGMAARSHACALIHHTHTAHAPVTWLIREMWS</sequence>
<gene>
    <name evidence="2" type="ORF">N658DRAFT_242277</name>
</gene>
<protein>
    <recommendedName>
        <fullName evidence="4">Secreted protein</fullName>
    </recommendedName>
</protein>
<evidence type="ECO:0008006" key="4">
    <source>
        <dbReference type="Google" id="ProtNLM"/>
    </source>
</evidence>
<organism evidence="2 3">
    <name type="scientific">Parathielavia hyrcaniae</name>
    <dbReference type="NCBI Taxonomy" id="113614"/>
    <lineage>
        <taxon>Eukaryota</taxon>
        <taxon>Fungi</taxon>
        <taxon>Dikarya</taxon>
        <taxon>Ascomycota</taxon>
        <taxon>Pezizomycotina</taxon>
        <taxon>Sordariomycetes</taxon>
        <taxon>Sordariomycetidae</taxon>
        <taxon>Sordariales</taxon>
        <taxon>Chaetomiaceae</taxon>
        <taxon>Parathielavia</taxon>
    </lineage>
</organism>
<proteinExistence type="predicted"/>
<dbReference type="Proteomes" id="UP001305647">
    <property type="component" value="Unassembled WGS sequence"/>
</dbReference>
<evidence type="ECO:0000313" key="3">
    <source>
        <dbReference type="Proteomes" id="UP001305647"/>
    </source>
</evidence>
<dbReference type="AlphaFoldDB" id="A0AAN6T449"/>
<feature type="chain" id="PRO_5042979618" description="Secreted protein" evidence="1">
    <location>
        <begin position="29"/>
        <end position="140"/>
    </location>
</feature>
<reference evidence="2" key="2">
    <citation type="submission" date="2023-05" db="EMBL/GenBank/DDBJ databases">
        <authorList>
            <consortium name="Lawrence Berkeley National Laboratory"/>
            <person name="Steindorff A."/>
            <person name="Hensen N."/>
            <person name="Bonometti L."/>
            <person name="Westerberg I."/>
            <person name="Brannstrom I.O."/>
            <person name="Guillou S."/>
            <person name="Cros-Aarteil S."/>
            <person name="Calhoun S."/>
            <person name="Haridas S."/>
            <person name="Kuo A."/>
            <person name="Mondo S."/>
            <person name="Pangilinan J."/>
            <person name="Riley R."/>
            <person name="Labutti K."/>
            <person name="Andreopoulos B."/>
            <person name="Lipzen A."/>
            <person name="Chen C."/>
            <person name="Yanf M."/>
            <person name="Daum C."/>
            <person name="Ng V."/>
            <person name="Clum A."/>
            <person name="Ohm R."/>
            <person name="Martin F."/>
            <person name="Silar P."/>
            <person name="Natvig D."/>
            <person name="Lalanne C."/>
            <person name="Gautier V."/>
            <person name="Ament-Velasquez S.L."/>
            <person name="Kruys A."/>
            <person name="Hutchinson M.I."/>
            <person name="Powell A.J."/>
            <person name="Barry K."/>
            <person name="Miller A.N."/>
            <person name="Grigoriev I.V."/>
            <person name="Debuchy R."/>
            <person name="Gladieux P."/>
            <person name="Thoren M.H."/>
            <person name="Johannesson H."/>
        </authorList>
    </citation>
    <scope>NUCLEOTIDE SEQUENCE</scope>
    <source>
        <strain evidence="2">CBS 757.83</strain>
    </source>
</reference>
<reference evidence="2" key="1">
    <citation type="journal article" date="2023" name="Mol. Phylogenet. Evol.">
        <title>Genome-scale phylogeny and comparative genomics of the fungal order Sordariales.</title>
        <authorList>
            <person name="Hensen N."/>
            <person name="Bonometti L."/>
            <person name="Westerberg I."/>
            <person name="Brannstrom I.O."/>
            <person name="Guillou S."/>
            <person name="Cros-Aarteil S."/>
            <person name="Calhoun S."/>
            <person name="Haridas S."/>
            <person name="Kuo A."/>
            <person name="Mondo S."/>
            <person name="Pangilinan J."/>
            <person name="Riley R."/>
            <person name="LaButti K."/>
            <person name="Andreopoulos B."/>
            <person name="Lipzen A."/>
            <person name="Chen C."/>
            <person name="Yan M."/>
            <person name="Daum C."/>
            <person name="Ng V."/>
            <person name="Clum A."/>
            <person name="Steindorff A."/>
            <person name="Ohm R.A."/>
            <person name="Martin F."/>
            <person name="Silar P."/>
            <person name="Natvig D.O."/>
            <person name="Lalanne C."/>
            <person name="Gautier V."/>
            <person name="Ament-Velasquez S.L."/>
            <person name="Kruys A."/>
            <person name="Hutchinson M.I."/>
            <person name="Powell A.J."/>
            <person name="Barry K."/>
            <person name="Miller A.N."/>
            <person name="Grigoriev I.V."/>
            <person name="Debuchy R."/>
            <person name="Gladieux P."/>
            <person name="Hiltunen Thoren M."/>
            <person name="Johannesson H."/>
        </authorList>
    </citation>
    <scope>NUCLEOTIDE SEQUENCE</scope>
    <source>
        <strain evidence="2">CBS 757.83</strain>
    </source>
</reference>
<evidence type="ECO:0000313" key="2">
    <source>
        <dbReference type="EMBL" id="KAK4104098.1"/>
    </source>
</evidence>
<dbReference type="EMBL" id="MU863627">
    <property type="protein sequence ID" value="KAK4104098.1"/>
    <property type="molecule type" value="Genomic_DNA"/>
</dbReference>
<comment type="caution">
    <text evidence="2">The sequence shown here is derived from an EMBL/GenBank/DDBJ whole genome shotgun (WGS) entry which is preliminary data.</text>
</comment>
<keyword evidence="3" id="KW-1185">Reference proteome</keyword>
<name>A0AAN6T449_9PEZI</name>